<comment type="caution">
    <text evidence="1">The sequence shown here is derived from an EMBL/GenBank/DDBJ whole genome shotgun (WGS) entry which is preliminary data.</text>
</comment>
<gene>
    <name evidence="1" type="ORF">SLEP1_g43937</name>
</gene>
<dbReference type="AlphaFoldDB" id="A0AAV5LEL8"/>
<evidence type="ECO:0000313" key="1">
    <source>
        <dbReference type="EMBL" id="GKV35705.1"/>
    </source>
</evidence>
<sequence length="56" mass="6405">MITSGTKRENPNFISSRTCSMIRIAARPGSIFHFPSWSYNHTRSAELVHIAIIMRN</sequence>
<keyword evidence="2" id="KW-1185">Reference proteome</keyword>
<evidence type="ECO:0000313" key="2">
    <source>
        <dbReference type="Proteomes" id="UP001054252"/>
    </source>
</evidence>
<dbReference type="Proteomes" id="UP001054252">
    <property type="component" value="Unassembled WGS sequence"/>
</dbReference>
<name>A0AAV5LEL8_9ROSI</name>
<protein>
    <submittedName>
        <fullName evidence="1">Uncharacterized protein</fullName>
    </submittedName>
</protein>
<dbReference type="EMBL" id="BPVZ01000112">
    <property type="protein sequence ID" value="GKV35705.1"/>
    <property type="molecule type" value="Genomic_DNA"/>
</dbReference>
<proteinExistence type="predicted"/>
<organism evidence="1 2">
    <name type="scientific">Rubroshorea leprosula</name>
    <dbReference type="NCBI Taxonomy" id="152421"/>
    <lineage>
        <taxon>Eukaryota</taxon>
        <taxon>Viridiplantae</taxon>
        <taxon>Streptophyta</taxon>
        <taxon>Embryophyta</taxon>
        <taxon>Tracheophyta</taxon>
        <taxon>Spermatophyta</taxon>
        <taxon>Magnoliopsida</taxon>
        <taxon>eudicotyledons</taxon>
        <taxon>Gunneridae</taxon>
        <taxon>Pentapetalae</taxon>
        <taxon>rosids</taxon>
        <taxon>malvids</taxon>
        <taxon>Malvales</taxon>
        <taxon>Dipterocarpaceae</taxon>
        <taxon>Rubroshorea</taxon>
    </lineage>
</organism>
<reference evidence="1 2" key="1">
    <citation type="journal article" date="2021" name="Commun. Biol.">
        <title>The genome of Shorea leprosula (Dipterocarpaceae) highlights the ecological relevance of drought in aseasonal tropical rainforests.</title>
        <authorList>
            <person name="Ng K.K.S."/>
            <person name="Kobayashi M.J."/>
            <person name="Fawcett J.A."/>
            <person name="Hatakeyama M."/>
            <person name="Paape T."/>
            <person name="Ng C.H."/>
            <person name="Ang C.C."/>
            <person name="Tnah L.H."/>
            <person name="Lee C.T."/>
            <person name="Nishiyama T."/>
            <person name="Sese J."/>
            <person name="O'Brien M.J."/>
            <person name="Copetti D."/>
            <person name="Mohd Noor M.I."/>
            <person name="Ong R.C."/>
            <person name="Putra M."/>
            <person name="Sireger I.Z."/>
            <person name="Indrioko S."/>
            <person name="Kosugi Y."/>
            <person name="Izuno A."/>
            <person name="Isagi Y."/>
            <person name="Lee S.L."/>
            <person name="Shimizu K.K."/>
        </authorList>
    </citation>
    <scope>NUCLEOTIDE SEQUENCE [LARGE SCALE GENOMIC DNA]</scope>
    <source>
        <strain evidence="1">214</strain>
    </source>
</reference>
<accession>A0AAV5LEL8</accession>